<dbReference type="Pfam" id="PF08043">
    <property type="entry name" value="Xin"/>
    <property type="match status" value="16"/>
</dbReference>
<feature type="repeat" description="Xin" evidence="5">
    <location>
        <begin position="898"/>
        <end position="913"/>
    </location>
</feature>
<feature type="repeat" description="Xin" evidence="5">
    <location>
        <begin position="718"/>
        <end position="733"/>
    </location>
</feature>
<feature type="compositionally biased region" description="Polar residues" evidence="6">
    <location>
        <begin position="2420"/>
        <end position="2430"/>
    </location>
</feature>
<feature type="repeat" description="Xin" evidence="5">
    <location>
        <begin position="1366"/>
        <end position="1381"/>
    </location>
</feature>
<dbReference type="PANTHER" id="PTHR22591:SF1">
    <property type="entry name" value="XIN ACTIN-BINDING REPEAT-CONTAINING PROTEIN 2"/>
    <property type="match status" value="1"/>
</dbReference>
<evidence type="ECO:0000313" key="7">
    <source>
        <dbReference type="EMBL" id="GCB66347.1"/>
    </source>
</evidence>
<dbReference type="EMBL" id="BFAA01005658">
    <property type="protein sequence ID" value="GCB66347.1"/>
    <property type="molecule type" value="Genomic_DNA"/>
</dbReference>
<feature type="repeat" description="Xin" evidence="5">
    <location>
        <begin position="1331"/>
        <end position="1346"/>
    </location>
</feature>
<dbReference type="GO" id="GO:0007015">
    <property type="term" value="P:actin filament organization"/>
    <property type="evidence" value="ECO:0007669"/>
    <property type="project" value="TreeGrafter"/>
</dbReference>
<comment type="subcellular location">
    <subcellularLocation>
        <location evidence="1">Cell junction</location>
    </subcellularLocation>
</comment>
<feature type="region of interest" description="Disordered" evidence="6">
    <location>
        <begin position="2692"/>
        <end position="2713"/>
    </location>
</feature>
<feature type="repeat" description="Xin" evidence="5">
    <location>
        <begin position="417"/>
        <end position="432"/>
    </location>
</feature>
<comment type="similarity">
    <text evidence="5">Belongs to the Xin family.</text>
</comment>
<dbReference type="GO" id="GO:0051015">
    <property type="term" value="F:actin filament binding"/>
    <property type="evidence" value="ECO:0007669"/>
    <property type="project" value="TreeGrafter"/>
</dbReference>
<feature type="compositionally biased region" description="Basic and acidic residues" evidence="6">
    <location>
        <begin position="1849"/>
        <end position="1865"/>
    </location>
</feature>
<feature type="repeat" description="Xin" evidence="5">
    <location>
        <begin position="532"/>
        <end position="547"/>
    </location>
</feature>
<feature type="compositionally biased region" description="Low complexity" evidence="6">
    <location>
        <begin position="2233"/>
        <end position="2250"/>
    </location>
</feature>
<dbReference type="GO" id="GO:0001725">
    <property type="term" value="C:stress fiber"/>
    <property type="evidence" value="ECO:0007669"/>
    <property type="project" value="TreeGrafter"/>
</dbReference>
<dbReference type="STRING" id="75743.A0A401NZQ2"/>
<feature type="repeat" description="Xin" evidence="5">
    <location>
        <begin position="1155"/>
        <end position="1170"/>
    </location>
</feature>
<feature type="repeat" description="Xin" evidence="5">
    <location>
        <begin position="1042"/>
        <end position="1057"/>
    </location>
</feature>
<protein>
    <recommendedName>
        <fullName evidence="9">LIM zinc-binding domain-containing protein</fullName>
    </recommendedName>
</protein>
<feature type="region of interest" description="Disordered" evidence="6">
    <location>
        <begin position="3082"/>
        <end position="3102"/>
    </location>
</feature>
<evidence type="ECO:0000256" key="3">
    <source>
        <dbReference type="ARBA" id="ARBA00022949"/>
    </source>
</evidence>
<feature type="region of interest" description="Disordered" evidence="6">
    <location>
        <begin position="1838"/>
        <end position="1872"/>
    </location>
</feature>
<feature type="region of interest" description="Disordered" evidence="6">
    <location>
        <begin position="1"/>
        <end position="86"/>
    </location>
</feature>
<feature type="repeat" description="Xin" evidence="5">
    <location>
        <begin position="610"/>
        <end position="625"/>
    </location>
</feature>
<feature type="compositionally biased region" description="Basic and acidic residues" evidence="6">
    <location>
        <begin position="2591"/>
        <end position="2600"/>
    </location>
</feature>
<sequence>MNPKMNLSVGHARAETNVELRGGGSPSPPSKQQSGNPSGSSLTNLDWKVRGELEETMSRDGKETNSSEAAVISDEPSQAETVPLDIQETIPLKDRLAMYQAAVSKKESNSSSVVAAEEEARALPGGLASVKKQFESHNTVAHYQQQTVQDVTSTRKVQVNNCTRKNDQANGPPSTSEEHISYTMETASVMEQNTHLSSMVGNLESQLIDGVTEDEKPKVSTQMLKQQFEKTAQPTQIATNTTKKIKTEHNFQEMQWPPDVSTSNISTTAGKISEATSLREIGSTAASVSSNCGSMEEFPPPPPDLLNEPSETTYFSQSPELPLSSAKQIIPKDLYSKQRNLYELKRLYKHINPGMRKNLEKEFIQEISEIVTNETKNNDVMGDVQQAKYVFEHTGLSPHKCMSPEREYLEWDEILKGEVQSMRWMFETQPLDSIKDESPDQNETKCISQQEMIGGGDVKYTAWMFESQAIDTLGVSSPESTETTGKIPELARGDVRTATWLFETQPLDTMNKIHHEDEQATETLTTKDITAGDVKTARYLFETQSLDTLGHLDSVDEINFLHLKTEVEEIKGNVKKTTKLFETQPLYVIRDQSGQVLEIKTVKREEIERGDVRTARWLFETKHLDMIHKDISNVKVVCGISREEVNKGGVNKAKWLFETHSLDSIKEQLETDTSAEYQEEIQGADVSRQCWMFETQPFDSLKDNDNARPIETEEIIGGDVRSTKHLFETVPMDTLKDSPDVGKLKHVVASEEEKGDVRHQTWLFETQPLEMIGEEKEKYTKTIQLEEIKKGDVNNHRKMFETMDLSHTDEYKKIQVDGVTSGAVMSNRTLFETTPLYAVQDSAGHYHEVKTVRREEIVRGDVRTCRWMFETTPIDQFDESIQKFQIIKGISKEEIQSGDVKTAKWLFETQPLDAIKYFSNVEDEEIITTQRDDIKGNVQTCRWLFETQPMDALYEKVDIKNEVDEIQKGDVETCTWLFETQPLDAIKDHSETILTTRTVQREDIQGSDVRMACFLFETEPLGNIQGEKEEFRQVTKIDIQSGDVSRKKWIFENKSLDLINSSSEEMLKKIKSMTAEDIQKGNVINCTWLFENHPIDAIKENAEERAILRTINDVQGGDVDKGRFIFETYSLDQIKEDSSETTDLNRFSMEQIEKGDVKNYTMLFETQPLYAIKDKEGCYHEVTTVRKEEVISGDVRGTRWLFETKPLDLIKETDEVYVIKAVTQEDIQKGDVTSARWRFETQPLDKITDHEKVKFKTVSDVQGGNVRSSTQLFESDRDQKYVRTVSVSEIQHGNVRTATWLFESHTIDEIKGEDAEYKEIETVGREDIQKGDVKQAIWLFEKQPLNSVKEVNDTHLKILHEEIPQVDVKTTTWLFETTPLHQFNESAVERSEIIGKNIEGTLKSLYDCKLLQSQGIIIEADEVGDVRMAKYQLLNQTSPEVEKEQIIRGDLQKIMIELLSKKDSTEKGITVDPNEKGNIHLTRAQLLKKTTDINVEKEEILGCDIQQVISNLLSRDSSAKKGILIQESEKGDVKMTVYSLLNRSDNMKVQQGEVTKGDIQAAIDKLIAATSQSSELAQKVRVNDTEKGNVQFYTTCIESGALDYLKVLQQGTDESTMAQQKAEEIIYGDVEGAKQKLKKQQTQIERTVAESEILFGDVQNAVLTFMAEKQTVSASVEKEEIVRGDLRAALYSLNQAINQPTVVEKEQVVRGNLSATLKSLEEAKSQKTCIEKFEVIPGDIKGTLDSLGKSKYTNIEVVEGDGEHGDLQCISKCLDNVQNKKEQAERGIRMRTDLQSSMRNVLETASEKKVLHWISNKGDAKATIQNLQHPSEQWVQPQASGTGAVQNKIHQESHKQKTVAKDTGHKRGACNSIKPLLTTQEQSWMDITKNVNTIQTKHESIKIVNVKADDSVKSDIQDEVQSLSPPDKQHQSKVNEVVKEDITKTLDVHSTRRTSKCSGAQSVQATRIKSTDDTYDAHKIREPFGSFDKQIAKQLVSVSADGQSSFQPPRTSEIIEIPKADIFTDIETVVAQVMNSQPIQGTSIVQQMAQVSNQTVQTSTSQSIMEYDIKSKQEIKRNNELHKTIDNHSQRGNKGLASKIKSGTTSFEKVRISTNKMDIQTQNTRKKGLSHEKMDKKSMSGVQFTIPPAPLSSHGKFVLSPPPSHIEEDGQMFPLPPPPPPPLVQIKSEMYETELPPSPFPTPPPPPPPISPTIPLLQEMFTAGHLLPPSPSPSDLNLLPLPSSHPRSPSQQRKLVNKASKLQPSPKMPNLEYNKQKEQLKNLQLISKPNVTIAEDPMSSKQDIQQQKHEPAQGKHPEPVQHLTRPQVIQSPPHQPEIRPVQKPTQENPAQAASAVNHAFMPPNPSSTRETIKPQPYARKFKTPLMVAEEKYRKEREEMERSRAAKMAWPTNLGKPATAASKSPTKGGSENSFTVMPSVLPNVKSSADHLTSPAGQVVQRENMPPVQKYQIYPKPAETPTAEQHIHPEPSEPTASEVLISTLDSSSQTAVVAASEQLHHILKYSSDVTSNKEDIFNAFKGSVKDIGLETIKQDKETHAKAQEQPGHIKPQSVPSPKFKVKTTQLSKGGHTMQEKKESALSYKEEQKQILKPEENKSQEKTATKQFQLKQNNCMDVAKQEQHNVIVQQHNHMGKYYLSATESKDHNIETTTIPQTLATNVAQDQVKNKKAAQHNQQTYRAHSEETQKVQEKKGKGAVYKEIKNEKMQMHHVKAQKEVFPKFQGEQDQQKADLIVNNQKPLGEHHDWKEMLFSENQIEHKIEQGSFQATEEQSFYVKHAGTKQGLAPAHMERTNQEKEESGSTAIHEKEFDKGIARHYVEISDSYRKREELQNILFRLIQFEKANDNMDLNALKAFLEVVPKWLTDVHRFPMKDIKGNDLQKMKKELTQIKERALLKLAYFDESIQKALISMSGLKPEKETFSGSTPSQKISKISIGSCKLDKQGKRNVEEQACESRRQQLSEPAGQRAQSPAKRMPSPSPSYITIESTARRTESPLRTVSSPPLSQKAYSTPSPVHQETTQMSPIPMHSSDMPTSRIRTSSTSPSLPRSKRYDQLAKLKGTTAKLSQGISQSTQSTHVQVAEKRSEIIPSPATLRRQLKIDTPVTDILPKHESPVKSVTVKDMTEMFEEARRSEKNKVYMRKDPIDIPERLGSDTEDSESAAGKQNVQMPKVDLSECVHKFEVPDQAISFQKEPVIITERSGTDGEANLFGKIPLFEEIPTFDVKPVFESSGQMTIPIKHEQPQGDGKHLKKSKYSQRVKEGIKAATQSRPYPDVINKQLAHVDGFVTEATGSRTRIQHSEMFSGIDSRHAPPTYEDVISGQILDMSADNTPEELLKNFQKTWQESERVFRSLGYEISDTSETRWQEDALQEDVLTGNLHEQRED</sequence>
<dbReference type="InterPro" id="IPR012510">
    <property type="entry name" value="Actin-binding_Xin_repeat"/>
</dbReference>
<feature type="compositionally biased region" description="Polar residues" evidence="6">
    <location>
        <begin position="3082"/>
        <end position="3097"/>
    </location>
</feature>
<comment type="domain">
    <text evidence="5">Xin repeats bind F-actin.</text>
</comment>
<feature type="region of interest" description="Disordered" evidence="6">
    <location>
        <begin position="2802"/>
        <end position="2821"/>
    </location>
</feature>
<feature type="repeat" description="Xin" evidence="5">
    <location>
        <begin position="493"/>
        <end position="508"/>
    </location>
</feature>
<feature type="repeat" description="Xin" evidence="5">
    <location>
        <begin position="1230"/>
        <end position="1245"/>
    </location>
</feature>
<evidence type="ECO:0000313" key="8">
    <source>
        <dbReference type="Proteomes" id="UP000288216"/>
    </source>
</evidence>
<feature type="compositionally biased region" description="Polar residues" evidence="6">
    <location>
        <begin position="3014"/>
        <end position="3042"/>
    </location>
</feature>
<feature type="repeat" description="Xin" evidence="5">
    <location>
        <begin position="648"/>
        <end position="663"/>
    </location>
</feature>
<feature type="compositionally biased region" description="Low complexity" evidence="6">
    <location>
        <begin position="3052"/>
        <end position="3066"/>
    </location>
</feature>
<dbReference type="PANTHER" id="PTHR22591">
    <property type="entry name" value="XIN"/>
    <property type="match status" value="1"/>
</dbReference>
<feature type="compositionally biased region" description="Pro residues" evidence="6">
    <location>
        <begin position="2196"/>
        <end position="2212"/>
    </location>
</feature>
<organism evidence="7 8">
    <name type="scientific">Scyliorhinus torazame</name>
    <name type="common">Cloudy catshark</name>
    <name type="synonym">Catulus torazame</name>
    <dbReference type="NCBI Taxonomy" id="75743"/>
    <lineage>
        <taxon>Eukaryota</taxon>
        <taxon>Metazoa</taxon>
        <taxon>Chordata</taxon>
        <taxon>Craniata</taxon>
        <taxon>Vertebrata</taxon>
        <taxon>Chondrichthyes</taxon>
        <taxon>Elasmobranchii</taxon>
        <taxon>Galeomorphii</taxon>
        <taxon>Galeoidea</taxon>
        <taxon>Carcharhiniformes</taxon>
        <taxon>Scyliorhinidae</taxon>
        <taxon>Scyliorhinus</taxon>
    </lineage>
</organism>
<dbReference type="InterPro" id="IPR030072">
    <property type="entry name" value="XIRP1/XIRP2"/>
</dbReference>
<keyword evidence="4 5" id="KW-0009">Actin-binding</keyword>
<evidence type="ECO:0000256" key="2">
    <source>
        <dbReference type="ARBA" id="ARBA00022737"/>
    </source>
</evidence>
<feature type="compositionally biased region" description="Basic and acidic residues" evidence="6">
    <location>
        <begin position="2388"/>
        <end position="2403"/>
    </location>
</feature>
<dbReference type="OMA" id="MEQNTHL"/>
<evidence type="ECO:0000256" key="6">
    <source>
        <dbReference type="SAM" id="MobiDB-lite"/>
    </source>
</evidence>
<feature type="compositionally biased region" description="Basic and acidic residues" evidence="6">
    <location>
        <begin position="2306"/>
        <end position="2319"/>
    </location>
</feature>
<feature type="region of interest" description="Disordered" evidence="6">
    <location>
        <begin position="2555"/>
        <end position="2600"/>
    </location>
</feature>
<feature type="region of interest" description="Disordered" evidence="6">
    <location>
        <begin position="2474"/>
        <end position="2495"/>
    </location>
</feature>
<feature type="compositionally biased region" description="Polar residues" evidence="6">
    <location>
        <begin position="2281"/>
        <end position="2290"/>
    </location>
</feature>
<feature type="repeat" description="Xin" evidence="5">
    <location>
        <begin position="684"/>
        <end position="699"/>
    </location>
</feature>
<evidence type="ECO:0000256" key="1">
    <source>
        <dbReference type="ARBA" id="ARBA00004282"/>
    </source>
</evidence>
<evidence type="ECO:0008006" key="9">
    <source>
        <dbReference type="Google" id="ProtNLM"/>
    </source>
</evidence>
<feature type="repeat" description="Xin" evidence="5">
    <location>
        <begin position="572"/>
        <end position="587"/>
    </location>
</feature>
<dbReference type="Proteomes" id="UP000288216">
    <property type="component" value="Unassembled WGS sequence"/>
</dbReference>
<feature type="repeat" description="Xin" evidence="5">
    <location>
        <begin position="1117"/>
        <end position="1132"/>
    </location>
</feature>
<feature type="repeat" description="Xin" evidence="5">
    <location>
        <begin position="382"/>
        <end position="397"/>
    </location>
</feature>
<feature type="compositionally biased region" description="Basic and acidic residues" evidence="6">
    <location>
        <begin position="2699"/>
        <end position="2713"/>
    </location>
</feature>
<feature type="region of interest" description="Disordered" evidence="6">
    <location>
        <begin position="3166"/>
        <end position="3186"/>
    </location>
</feature>
<keyword evidence="8" id="KW-1185">Reference proteome</keyword>
<feature type="compositionally biased region" description="Basic and acidic residues" evidence="6">
    <location>
        <begin position="47"/>
        <end position="65"/>
    </location>
</feature>
<feature type="compositionally biased region" description="Low complexity" evidence="6">
    <location>
        <begin position="30"/>
        <end position="41"/>
    </location>
</feature>
<feature type="compositionally biased region" description="Basic and acidic residues" evidence="6">
    <location>
        <begin position="2968"/>
        <end position="2978"/>
    </location>
</feature>
<feature type="repeat" description="Xin" evidence="5">
    <location>
        <begin position="1293"/>
        <end position="1308"/>
    </location>
</feature>
<dbReference type="GO" id="GO:0005925">
    <property type="term" value="C:focal adhesion"/>
    <property type="evidence" value="ECO:0007669"/>
    <property type="project" value="TreeGrafter"/>
</dbReference>
<feature type="region of interest" description="Disordered" evidence="6">
    <location>
        <begin position="2193"/>
        <end position="2430"/>
    </location>
</feature>
<proteinExistence type="inferred from homology"/>
<reference evidence="7 8" key="1">
    <citation type="journal article" date="2018" name="Nat. Ecol. Evol.">
        <title>Shark genomes provide insights into elasmobranch evolution and the origin of vertebrates.</title>
        <authorList>
            <person name="Hara Y"/>
            <person name="Yamaguchi K"/>
            <person name="Onimaru K"/>
            <person name="Kadota M"/>
            <person name="Koyanagi M"/>
            <person name="Keeley SD"/>
            <person name="Tatsumi K"/>
            <person name="Tanaka K"/>
            <person name="Motone F"/>
            <person name="Kageyama Y"/>
            <person name="Nozu R"/>
            <person name="Adachi N"/>
            <person name="Nishimura O"/>
            <person name="Nakagawa R"/>
            <person name="Tanegashima C"/>
            <person name="Kiyatake I"/>
            <person name="Matsumoto R"/>
            <person name="Murakumo K"/>
            <person name="Nishida K"/>
            <person name="Terakita A"/>
            <person name="Kuratani S"/>
            <person name="Sato K"/>
            <person name="Hyodo S Kuraku.S."/>
        </authorList>
    </citation>
    <scope>NUCLEOTIDE SEQUENCE [LARGE SCALE GENOMIC DNA]</scope>
</reference>
<feature type="repeat" description="Xin" evidence="5">
    <location>
        <begin position="969"/>
        <end position="984"/>
    </location>
</feature>
<feature type="repeat" description="Xin" evidence="5">
    <location>
        <begin position="860"/>
        <end position="875"/>
    </location>
</feature>
<keyword evidence="3" id="KW-0965">Cell junction</keyword>
<accession>A0A401NZQ2</accession>
<name>A0A401NZQ2_SCYTO</name>
<dbReference type="PROSITE" id="PS51389">
    <property type="entry name" value="XIN"/>
    <property type="match status" value="22"/>
</dbReference>
<feature type="repeat" description="Xin" evidence="5">
    <location>
        <begin position="1193"/>
        <end position="1208"/>
    </location>
</feature>
<comment type="caution">
    <text evidence="7">The sequence shown here is derived from an EMBL/GenBank/DDBJ whole genome shotgun (WGS) entry which is preliminary data.</text>
</comment>
<feature type="repeat" description="Xin" evidence="5">
    <location>
        <begin position="755"/>
        <end position="770"/>
    </location>
</feature>
<feature type="repeat" description="Xin" evidence="5">
    <location>
        <begin position="936"/>
        <end position="951"/>
    </location>
</feature>
<dbReference type="OrthoDB" id="6129702at2759"/>
<evidence type="ECO:0000256" key="4">
    <source>
        <dbReference type="ARBA" id="ARBA00023203"/>
    </source>
</evidence>
<feature type="region of interest" description="Disordered" evidence="6">
    <location>
        <begin position="2968"/>
        <end position="3067"/>
    </location>
</feature>
<gene>
    <name evidence="7" type="ORF">scyTo_0011997</name>
</gene>
<keyword evidence="2" id="KW-0677">Repeat</keyword>
<evidence type="ECO:0000256" key="5">
    <source>
        <dbReference type="PROSITE-ProRule" id="PRU00721"/>
    </source>
</evidence>
<feature type="compositionally biased region" description="Basic and acidic residues" evidence="6">
    <location>
        <begin position="2807"/>
        <end position="2821"/>
    </location>
</feature>